<evidence type="ECO:0000256" key="1">
    <source>
        <dbReference type="SAM" id="Phobius"/>
    </source>
</evidence>
<evidence type="ECO:0000313" key="3">
    <source>
        <dbReference type="Proteomes" id="UP000777935"/>
    </source>
</evidence>
<dbReference type="Proteomes" id="UP000777935">
    <property type="component" value="Unassembled WGS sequence"/>
</dbReference>
<accession>A0ABX2ITZ6</accession>
<keyword evidence="1" id="KW-0812">Transmembrane</keyword>
<evidence type="ECO:0000313" key="2">
    <source>
        <dbReference type="EMBL" id="NSX56025.1"/>
    </source>
</evidence>
<dbReference type="RefSeq" id="WP_174139173.1">
    <property type="nucleotide sequence ID" value="NZ_JABUFE010000009.1"/>
</dbReference>
<keyword evidence="1" id="KW-0472">Membrane</keyword>
<feature type="transmembrane region" description="Helical" evidence="1">
    <location>
        <begin position="94"/>
        <end position="119"/>
    </location>
</feature>
<comment type="caution">
    <text evidence="2">The sequence shown here is derived from an EMBL/GenBank/DDBJ whole genome shotgun (WGS) entry which is preliminary data.</text>
</comment>
<keyword evidence="3" id="KW-1185">Reference proteome</keyword>
<sequence length="123" mass="14231">MDLQRIQKDIQKVSTLMEQKLSLRGKTLGQKAKRAKRFLPRYLIKNAEYLDSVLKLTENPKLIPMIDQVRVDRAIKGLTRYLNTIDEKKRRRTALLNAFSIAGLNILLVGVALAVFLYWQGYL</sequence>
<gene>
    <name evidence="2" type="ORF">HRQ87_14575</name>
</gene>
<dbReference type="EMBL" id="JABUFE010000009">
    <property type="protein sequence ID" value="NSX56025.1"/>
    <property type="molecule type" value="Genomic_DNA"/>
</dbReference>
<name>A0ABX2ITZ6_9RHOB</name>
<keyword evidence="1" id="KW-1133">Transmembrane helix</keyword>
<organism evidence="2 3">
    <name type="scientific">Parasulfitobacter algicola</name>
    <dbReference type="NCBI Taxonomy" id="2614809"/>
    <lineage>
        <taxon>Bacteria</taxon>
        <taxon>Pseudomonadati</taxon>
        <taxon>Pseudomonadota</taxon>
        <taxon>Alphaproteobacteria</taxon>
        <taxon>Rhodobacterales</taxon>
        <taxon>Roseobacteraceae</taxon>
        <taxon>Parasulfitobacter</taxon>
    </lineage>
</organism>
<reference evidence="2 3" key="1">
    <citation type="submission" date="2020-06" db="EMBL/GenBank/DDBJ databases">
        <title>Sulfitobacter algicola sp. nov., isolated from green algae.</title>
        <authorList>
            <person name="Wang C."/>
        </authorList>
    </citation>
    <scope>NUCLEOTIDE SEQUENCE [LARGE SCALE GENOMIC DNA]</scope>
    <source>
        <strain evidence="2 3">1151</strain>
    </source>
</reference>
<protein>
    <submittedName>
        <fullName evidence="2">Uncharacterized protein</fullName>
    </submittedName>
</protein>
<proteinExistence type="predicted"/>